<comment type="caution">
    <text evidence="2">The sequence shown here is derived from an EMBL/GenBank/DDBJ whole genome shotgun (WGS) entry which is preliminary data.</text>
</comment>
<dbReference type="Proteomes" id="UP000550260">
    <property type="component" value="Unassembled WGS sequence"/>
</dbReference>
<evidence type="ECO:0000313" key="3">
    <source>
        <dbReference type="Proteomes" id="UP000550260"/>
    </source>
</evidence>
<gene>
    <name evidence="2" type="ORF">H5411_11695</name>
</gene>
<feature type="region of interest" description="Disordered" evidence="1">
    <location>
        <begin position="1"/>
        <end position="29"/>
    </location>
</feature>
<protein>
    <submittedName>
        <fullName evidence="2">Uncharacterized protein</fullName>
    </submittedName>
</protein>
<name>A0A8E2B166_9PSEU</name>
<dbReference type="AlphaFoldDB" id="A0A8E2B166"/>
<dbReference type="EMBL" id="JACJHR010000013">
    <property type="protein sequence ID" value="MBB2499784.1"/>
    <property type="molecule type" value="Genomic_DNA"/>
</dbReference>
<dbReference type="RefSeq" id="WP_183123752.1">
    <property type="nucleotide sequence ID" value="NZ_JACJHR010000013.1"/>
</dbReference>
<sequence length="73" mass="8098">MDTFGRRIQPRGRAEQRQEAGRPSTARPPMYLEYLKLNPEYEKTVALRDGCQPVRAGAGGDVAVPVDGGYTLY</sequence>
<evidence type="ECO:0000256" key="1">
    <source>
        <dbReference type="SAM" id="MobiDB-lite"/>
    </source>
</evidence>
<evidence type="ECO:0000313" key="2">
    <source>
        <dbReference type="EMBL" id="MBB2499784.1"/>
    </source>
</evidence>
<organism evidence="2 3">
    <name type="scientific">Amycolatopsis echigonensis</name>
    <dbReference type="NCBI Taxonomy" id="2576905"/>
    <lineage>
        <taxon>Bacteria</taxon>
        <taxon>Bacillati</taxon>
        <taxon>Actinomycetota</taxon>
        <taxon>Actinomycetes</taxon>
        <taxon>Pseudonocardiales</taxon>
        <taxon>Pseudonocardiaceae</taxon>
        <taxon>Amycolatopsis</taxon>
    </lineage>
</organism>
<reference evidence="2 3" key="1">
    <citation type="submission" date="2020-08" db="EMBL/GenBank/DDBJ databases">
        <title>Amycolatopsis echigonensis JCM 21831.</title>
        <authorList>
            <person name="Tedsree N."/>
            <person name="Kuncharoen N."/>
            <person name="Likhitwitayawuid K."/>
            <person name="Tanasupawat S."/>
        </authorList>
    </citation>
    <scope>NUCLEOTIDE SEQUENCE [LARGE SCALE GENOMIC DNA]</scope>
    <source>
        <strain evidence="2 3">JCM 21831</strain>
    </source>
</reference>
<proteinExistence type="predicted"/>
<accession>A0A8E2B166</accession>